<protein>
    <submittedName>
        <fullName evidence="1">Uncharacterized protein</fullName>
    </submittedName>
</protein>
<organism evidence="1 2">
    <name type="scientific">Streptomyces qinzhouensis</name>
    <dbReference type="NCBI Taxonomy" id="2599401"/>
    <lineage>
        <taxon>Bacteria</taxon>
        <taxon>Bacillati</taxon>
        <taxon>Actinomycetota</taxon>
        <taxon>Actinomycetes</taxon>
        <taxon>Kitasatosporales</taxon>
        <taxon>Streptomycetaceae</taxon>
        <taxon>Streptomyces</taxon>
    </lineage>
</organism>
<proteinExistence type="predicted"/>
<reference evidence="1 2" key="1">
    <citation type="submission" date="2019-07" db="EMBL/GenBank/DDBJ databases">
        <authorList>
            <person name="Zhu P."/>
        </authorList>
    </citation>
    <scope>NUCLEOTIDE SEQUENCE [LARGE SCALE GENOMIC DNA]</scope>
    <source>
        <strain evidence="1 2">SSL-25</strain>
    </source>
</reference>
<dbReference type="Proteomes" id="UP000320580">
    <property type="component" value="Chromosome"/>
</dbReference>
<accession>A0A5B8JCE7</accession>
<evidence type="ECO:0000313" key="1">
    <source>
        <dbReference type="EMBL" id="QDY79495.1"/>
    </source>
</evidence>
<sequence>MAGIRARARSEADRREVGAATAGHTGDLLCARLTESIEELRLPFVVYNIGSIVHLDASGLFRLRPGGADFAGRFALRRPRNTEPAMACAAEAGRRFTCAALTDDVIDDAAERFGLVFSAIAAR</sequence>
<name>A0A5B8JCE7_9ACTN</name>
<evidence type="ECO:0000313" key="2">
    <source>
        <dbReference type="Proteomes" id="UP000320580"/>
    </source>
</evidence>
<dbReference type="KEGG" id="sqz:FQU76_26520"/>
<dbReference type="RefSeq" id="WP_146482784.1">
    <property type="nucleotide sequence ID" value="NZ_CP042266.1"/>
</dbReference>
<dbReference type="EMBL" id="CP042266">
    <property type="protein sequence ID" value="QDY79495.1"/>
    <property type="molecule type" value="Genomic_DNA"/>
</dbReference>
<gene>
    <name evidence="1" type="ORF">FQU76_26520</name>
</gene>
<dbReference type="AlphaFoldDB" id="A0A5B8JCE7"/>
<keyword evidence="2" id="KW-1185">Reference proteome</keyword>